<proteinExistence type="predicted"/>
<protein>
    <submittedName>
        <fullName evidence="1">Uncharacterized protein</fullName>
    </submittedName>
</protein>
<accession>A0A1G2TIW4</accession>
<evidence type="ECO:0000313" key="2">
    <source>
        <dbReference type="Proteomes" id="UP000177279"/>
    </source>
</evidence>
<sequence length="91" mass="10402">MLENGKKTQLKSGDLLVLEKSSGRIQVLRQTAFPDERLFWDDGVNPDNKSPFVVEEEDFYSIARMLANVVGLGLREYEPDNRHAYVGFKLV</sequence>
<dbReference type="Proteomes" id="UP000177279">
    <property type="component" value="Unassembled WGS sequence"/>
</dbReference>
<dbReference type="AlphaFoldDB" id="A0A1G2TIW4"/>
<dbReference type="EMBL" id="MHVS01000005">
    <property type="protein sequence ID" value="OHA96551.1"/>
    <property type="molecule type" value="Genomic_DNA"/>
</dbReference>
<gene>
    <name evidence="1" type="ORF">A3D49_01610</name>
</gene>
<comment type="caution">
    <text evidence="1">The sequence shown here is derived from an EMBL/GenBank/DDBJ whole genome shotgun (WGS) entry which is preliminary data.</text>
</comment>
<reference evidence="1 2" key="1">
    <citation type="journal article" date="2016" name="Nat. Commun.">
        <title>Thousands of microbial genomes shed light on interconnected biogeochemical processes in an aquifer system.</title>
        <authorList>
            <person name="Anantharaman K."/>
            <person name="Brown C.T."/>
            <person name="Hug L.A."/>
            <person name="Sharon I."/>
            <person name="Castelle C.J."/>
            <person name="Probst A.J."/>
            <person name="Thomas B.C."/>
            <person name="Singh A."/>
            <person name="Wilkins M.J."/>
            <person name="Karaoz U."/>
            <person name="Brodie E.L."/>
            <person name="Williams K.H."/>
            <person name="Hubbard S.S."/>
            <person name="Banfield J.F."/>
        </authorList>
    </citation>
    <scope>NUCLEOTIDE SEQUENCE [LARGE SCALE GENOMIC DNA]</scope>
</reference>
<evidence type="ECO:0000313" key="1">
    <source>
        <dbReference type="EMBL" id="OHA96551.1"/>
    </source>
</evidence>
<name>A0A1G2TIW4_9BACT</name>
<organism evidence="1 2">
    <name type="scientific">Candidatus Zambryskibacteria bacterium RIFCSPHIGHO2_02_FULL_43_37</name>
    <dbReference type="NCBI Taxonomy" id="1802749"/>
    <lineage>
        <taxon>Bacteria</taxon>
        <taxon>Candidatus Zambryskiibacteriota</taxon>
    </lineage>
</organism>